<dbReference type="Gene3D" id="3.40.50.1820">
    <property type="entry name" value="alpha/beta hydrolase"/>
    <property type="match status" value="1"/>
</dbReference>
<evidence type="ECO:0000313" key="2">
    <source>
        <dbReference type="EMBL" id="MBO8437067.1"/>
    </source>
</evidence>
<dbReference type="SUPFAM" id="SSF53474">
    <property type="entry name" value="alpha/beta-Hydrolases"/>
    <property type="match status" value="1"/>
</dbReference>
<reference evidence="2" key="1">
    <citation type="submission" date="2020-10" db="EMBL/GenBank/DDBJ databases">
        <authorList>
            <person name="Gilroy R."/>
        </authorList>
    </citation>
    <scope>NUCLEOTIDE SEQUENCE</scope>
    <source>
        <strain evidence="2">7293</strain>
    </source>
</reference>
<dbReference type="Proteomes" id="UP000823615">
    <property type="component" value="Unassembled WGS sequence"/>
</dbReference>
<dbReference type="PANTHER" id="PTHR11614">
    <property type="entry name" value="PHOSPHOLIPASE-RELATED"/>
    <property type="match status" value="1"/>
</dbReference>
<evidence type="ECO:0000259" key="1">
    <source>
        <dbReference type="Pfam" id="PF12146"/>
    </source>
</evidence>
<proteinExistence type="predicted"/>
<keyword evidence="2" id="KW-0378">Hydrolase</keyword>
<protein>
    <submittedName>
        <fullName evidence="2">Alpha/beta hydrolase</fullName>
    </submittedName>
</protein>
<dbReference type="Pfam" id="PF12146">
    <property type="entry name" value="Hydrolase_4"/>
    <property type="match status" value="1"/>
</dbReference>
<accession>A0A9D9E1M1</accession>
<dbReference type="InterPro" id="IPR029058">
    <property type="entry name" value="AB_hydrolase_fold"/>
</dbReference>
<comment type="caution">
    <text evidence="2">The sequence shown here is derived from an EMBL/GenBank/DDBJ whole genome shotgun (WGS) entry which is preliminary data.</text>
</comment>
<gene>
    <name evidence="2" type="ORF">IAA97_08830</name>
</gene>
<name>A0A9D9E1M1_9SPIO</name>
<dbReference type="InterPro" id="IPR022742">
    <property type="entry name" value="Hydrolase_4"/>
</dbReference>
<organism evidence="2 3">
    <name type="scientific">Candidatus Ornithospirochaeta stercoripullorum</name>
    <dbReference type="NCBI Taxonomy" id="2840899"/>
    <lineage>
        <taxon>Bacteria</taxon>
        <taxon>Pseudomonadati</taxon>
        <taxon>Spirochaetota</taxon>
        <taxon>Spirochaetia</taxon>
        <taxon>Spirochaetales</taxon>
        <taxon>Spirochaetaceae</taxon>
        <taxon>Spirochaetaceae incertae sedis</taxon>
        <taxon>Candidatus Ornithospirochaeta</taxon>
    </lineage>
</organism>
<feature type="domain" description="Serine aminopeptidase S33" evidence="1">
    <location>
        <begin position="23"/>
        <end position="286"/>
    </location>
</feature>
<reference evidence="2" key="2">
    <citation type="journal article" date="2021" name="PeerJ">
        <title>Extensive microbial diversity within the chicken gut microbiome revealed by metagenomics and culture.</title>
        <authorList>
            <person name="Gilroy R."/>
            <person name="Ravi A."/>
            <person name="Getino M."/>
            <person name="Pursley I."/>
            <person name="Horton D.L."/>
            <person name="Alikhan N.F."/>
            <person name="Baker D."/>
            <person name="Gharbi K."/>
            <person name="Hall N."/>
            <person name="Watson M."/>
            <person name="Adriaenssens E.M."/>
            <person name="Foster-Nyarko E."/>
            <person name="Jarju S."/>
            <person name="Secka A."/>
            <person name="Antonio M."/>
            <person name="Oren A."/>
            <person name="Chaudhuri R.R."/>
            <person name="La Ragione R."/>
            <person name="Hildebrand F."/>
            <person name="Pallen M.J."/>
        </authorList>
    </citation>
    <scope>NUCLEOTIDE SEQUENCE</scope>
    <source>
        <strain evidence="2">7293</strain>
    </source>
</reference>
<evidence type="ECO:0000313" key="3">
    <source>
        <dbReference type="Proteomes" id="UP000823615"/>
    </source>
</evidence>
<dbReference type="GO" id="GO:0016787">
    <property type="term" value="F:hydrolase activity"/>
    <property type="evidence" value="ECO:0007669"/>
    <property type="project" value="UniProtKB-KW"/>
</dbReference>
<dbReference type="EMBL" id="JADIMT010000099">
    <property type="protein sequence ID" value="MBO8437067.1"/>
    <property type="molecule type" value="Genomic_DNA"/>
</dbReference>
<dbReference type="AlphaFoldDB" id="A0A9D9E1M1"/>
<sequence>METRYLRSDDGHRIFIRIWKNENPVATVHINHGMAEHSQRYSLFAEYLVSLGFSVYAQDHRGHGYTKEDGETGWFAESNGWRRVVSDAILVDSLITEENPGIPHFVFGHSMGSFVTRICLNLNSSAYDGACICGTGASQGIVGRIGLHLARKRAAKYGSKAEDRLLDSLAFGNYTKHFPKEGKIAWLTKDKEERKKYEEDPLCGFLCTSSFYADLITLSFAANDPEACLSIRKDLPLMLISGDQDPVGDYGKGVEKVWRMYKQAGIENVALQLFKNDRHELLNETDKEDVMKCISDFFLGIMERQRTFK</sequence>
<dbReference type="InterPro" id="IPR051044">
    <property type="entry name" value="MAG_DAG_Lipase"/>
</dbReference>